<dbReference type="Gene3D" id="3.90.70.10">
    <property type="entry name" value="Cysteine proteinases"/>
    <property type="match status" value="1"/>
</dbReference>
<dbReference type="InterPro" id="IPR000668">
    <property type="entry name" value="Peptidase_C1A_C"/>
</dbReference>
<dbReference type="AlphaFoldDB" id="A0A6C0RE82"/>
<dbReference type="PANTHER" id="PTHR12411">
    <property type="entry name" value="CYSTEINE PROTEASE FAMILY C1-RELATED"/>
    <property type="match status" value="1"/>
</dbReference>
<evidence type="ECO:0000259" key="2">
    <source>
        <dbReference type="SMART" id="SM00645"/>
    </source>
</evidence>
<dbReference type="GO" id="GO:0006508">
    <property type="term" value="P:proteolysis"/>
    <property type="evidence" value="ECO:0007669"/>
    <property type="project" value="InterPro"/>
</dbReference>
<protein>
    <recommendedName>
        <fullName evidence="2">Peptidase C1A papain C-terminal domain-containing protein</fullName>
    </recommendedName>
</protein>
<name>A0A6C0RE82_9BACT</name>
<organism evidence="3 4">
    <name type="scientific">Draconibacterium halophilum</name>
    <dbReference type="NCBI Taxonomy" id="2706887"/>
    <lineage>
        <taxon>Bacteria</taxon>
        <taxon>Pseudomonadati</taxon>
        <taxon>Bacteroidota</taxon>
        <taxon>Bacteroidia</taxon>
        <taxon>Marinilabiliales</taxon>
        <taxon>Prolixibacteraceae</taxon>
        <taxon>Draconibacterium</taxon>
    </lineage>
</organism>
<dbReference type="KEGG" id="drc:G0Q07_10890"/>
<gene>
    <name evidence="3" type="ORF">G0Q07_10890</name>
</gene>
<dbReference type="Pfam" id="PF00112">
    <property type="entry name" value="Peptidase_C1"/>
    <property type="match status" value="1"/>
</dbReference>
<proteinExistence type="inferred from homology"/>
<keyword evidence="4" id="KW-1185">Reference proteome</keyword>
<sequence>MSKPELVLLMLFIALIGKSTFAQNPHFKLESKSHQLITIDETFSKSKEIKPFNGQGKKIYGLAASADIDFTSANGWVRLVLLDQDFNEHLLLESYPNLNGTNQVSLSNYAEETALLNGVVPYAISVEVNNASIALKNISYASKGDVISDYNKQKKEKRSAQNKDKIEKLNKNLKARGQSWIAGETSVSQLSYGERKKLYGQSTFPAGFEFYAGGVFSATSSSESESSSTLKSATASSPYVDEWDWRDRHGKNWISPITNQSSCGACWSFASTGATEAMVNVFFNQQLNLDLSEQDVLSCSDAGSCSGGIREKLLIIFPRLELLMKLLFHTVSQINFVLIKAFLHQSKSKLEEKLNMIFIPIQRTI</sequence>
<dbReference type="GO" id="GO:0008234">
    <property type="term" value="F:cysteine-type peptidase activity"/>
    <property type="evidence" value="ECO:0007669"/>
    <property type="project" value="InterPro"/>
</dbReference>
<dbReference type="PROSITE" id="PS00139">
    <property type="entry name" value="THIOL_PROTEASE_CYS"/>
    <property type="match status" value="1"/>
</dbReference>
<feature type="domain" description="Peptidase C1A papain C-terminal" evidence="2">
    <location>
        <begin position="239"/>
        <end position="361"/>
    </location>
</feature>
<dbReference type="InterPro" id="IPR000169">
    <property type="entry name" value="Pept_cys_AS"/>
</dbReference>
<accession>A0A6C0RE82</accession>
<evidence type="ECO:0000313" key="3">
    <source>
        <dbReference type="EMBL" id="QIA08192.1"/>
    </source>
</evidence>
<dbReference type="EMBL" id="CP048409">
    <property type="protein sequence ID" value="QIA08192.1"/>
    <property type="molecule type" value="Genomic_DNA"/>
</dbReference>
<dbReference type="SMART" id="SM00645">
    <property type="entry name" value="Pept_C1"/>
    <property type="match status" value="1"/>
</dbReference>
<dbReference type="SUPFAM" id="SSF54001">
    <property type="entry name" value="Cysteine proteinases"/>
    <property type="match status" value="1"/>
</dbReference>
<evidence type="ECO:0000313" key="4">
    <source>
        <dbReference type="Proteomes" id="UP000474630"/>
    </source>
</evidence>
<dbReference type="InterPro" id="IPR038765">
    <property type="entry name" value="Papain-like_cys_pep_sf"/>
</dbReference>
<comment type="similarity">
    <text evidence="1">Belongs to the peptidase C1 family.</text>
</comment>
<dbReference type="InterPro" id="IPR013128">
    <property type="entry name" value="Peptidase_C1A"/>
</dbReference>
<dbReference type="Proteomes" id="UP000474630">
    <property type="component" value="Chromosome"/>
</dbReference>
<reference evidence="3 4" key="1">
    <citation type="submission" date="2020-02" db="EMBL/GenBank/DDBJ databases">
        <title>Genome sequencing for Draconibacterium sp. strain M1.</title>
        <authorList>
            <person name="Park S.-J."/>
        </authorList>
    </citation>
    <scope>NUCLEOTIDE SEQUENCE [LARGE SCALE GENOMIC DNA]</scope>
    <source>
        <strain evidence="3 4">M1</strain>
    </source>
</reference>
<evidence type="ECO:0000256" key="1">
    <source>
        <dbReference type="ARBA" id="ARBA00008455"/>
    </source>
</evidence>